<accession>A0A1D7XLL2</accession>
<evidence type="ECO:0000313" key="2">
    <source>
        <dbReference type="EMBL" id="AOR24226.1"/>
    </source>
</evidence>
<protein>
    <submittedName>
        <fullName evidence="2">Uncharacterized protein</fullName>
    </submittedName>
</protein>
<dbReference type="KEGG" id="ctae:BGI42_11005"/>
<dbReference type="Proteomes" id="UP000094652">
    <property type="component" value="Chromosome"/>
</dbReference>
<dbReference type="EMBL" id="CP017253">
    <property type="protein sequence ID" value="AOR24226.1"/>
    <property type="molecule type" value="Genomic_DNA"/>
</dbReference>
<keyword evidence="1" id="KW-0472">Membrane</keyword>
<sequence>MEMNDILNGLNSCDDNCCDSEANNNCCFGNNIGGNPGFNPGNGCGGFGTNCGLGSWIWILLILFYCGCGCGGNGLLGGGTMGNNCCVCCERPKKEKECCCCCCNKAGNAYNGGLLGNCSAYLFLLVILFLCNGWGGNNTGCGGVSPFSSNLGNCCC</sequence>
<evidence type="ECO:0000256" key="1">
    <source>
        <dbReference type="SAM" id="Phobius"/>
    </source>
</evidence>
<dbReference type="STRING" id="394958.BGI42_11005"/>
<keyword evidence="3" id="KW-1185">Reference proteome</keyword>
<dbReference type="RefSeq" id="WP_069680362.1">
    <property type="nucleotide sequence ID" value="NZ_CP017253.2"/>
</dbReference>
<gene>
    <name evidence="2" type="ORF">BGI42_11005</name>
</gene>
<name>A0A1D7XLL2_9CLOT</name>
<reference evidence="3" key="1">
    <citation type="submission" date="2016-09" db="EMBL/GenBank/DDBJ databases">
        <title>Genomics of Clostridium taeniosporum, an organism which forms endospores with ribbon-like appendages.</title>
        <authorList>
            <person name="Walker J.R."/>
        </authorList>
    </citation>
    <scope>NUCLEOTIDE SEQUENCE [LARGE SCALE GENOMIC DNA]</scope>
    <source>
        <strain evidence="3">1/k</strain>
    </source>
</reference>
<proteinExistence type="predicted"/>
<organism evidence="2 3">
    <name type="scientific">Clostridium taeniosporum</name>
    <dbReference type="NCBI Taxonomy" id="394958"/>
    <lineage>
        <taxon>Bacteria</taxon>
        <taxon>Bacillati</taxon>
        <taxon>Bacillota</taxon>
        <taxon>Clostridia</taxon>
        <taxon>Eubacteriales</taxon>
        <taxon>Clostridiaceae</taxon>
        <taxon>Clostridium</taxon>
    </lineage>
</organism>
<dbReference type="AlphaFoldDB" id="A0A1D7XLL2"/>
<feature type="transmembrane region" description="Helical" evidence="1">
    <location>
        <begin position="56"/>
        <end position="76"/>
    </location>
</feature>
<evidence type="ECO:0000313" key="3">
    <source>
        <dbReference type="Proteomes" id="UP000094652"/>
    </source>
</evidence>
<feature type="transmembrane region" description="Helical" evidence="1">
    <location>
        <begin position="114"/>
        <end position="135"/>
    </location>
</feature>
<keyword evidence="1" id="KW-1133">Transmembrane helix</keyword>
<keyword evidence="1" id="KW-0812">Transmembrane</keyword>